<dbReference type="EMBL" id="CM056812">
    <property type="protein sequence ID" value="KAJ8618850.1"/>
    <property type="molecule type" value="Genomic_DNA"/>
</dbReference>
<evidence type="ECO:0000313" key="2">
    <source>
        <dbReference type="Proteomes" id="UP001234297"/>
    </source>
</evidence>
<evidence type="ECO:0000313" key="1">
    <source>
        <dbReference type="EMBL" id="KAJ8618850.1"/>
    </source>
</evidence>
<name>A0ACC2KD11_PERAE</name>
<gene>
    <name evidence="1" type="ORF">MRB53_015036</name>
</gene>
<keyword evidence="2" id="KW-1185">Reference proteome</keyword>
<accession>A0ACC2KD11</accession>
<proteinExistence type="predicted"/>
<comment type="caution">
    <text evidence="1">The sequence shown here is derived from an EMBL/GenBank/DDBJ whole genome shotgun (WGS) entry which is preliminary data.</text>
</comment>
<protein>
    <submittedName>
        <fullName evidence="1">Uncharacterized protein</fullName>
    </submittedName>
</protein>
<reference evidence="1 2" key="1">
    <citation type="journal article" date="2022" name="Hortic Res">
        <title>A haplotype resolved chromosomal level avocado genome allows analysis of novel avocado genes.</title>
        <authorList>
            <person name="Nath O."/>
            <person name="Fletcher S.J."/>
            <person name="Hayward A."/>
            <person name="Shaw L.M."/>
            <person name="Masouleh A.K."/>
            <person name="Furtado A."/>
            <person name="Henry R.J."/>
            <person name="Mitter N."/>
        </authorList>
    </citation>
    <scope>NUCLEOTIDE SEQUENCE [LARGE SCALE GENOMIC DNA]</scope>
    <source>
        <strain evidence="2">cv. Hass</strain>
    </source>
</reference>
<organism evidence="1 2">
    <name type="scientific">Persea americana</name>
    <name type="common">Avocado</name>
    <dbReference type="NCBI Taxonomy" id="3435"/>
    <lineage>
        <taxon>Eukaryota</taxon>
        <taxon>Viridiplantae</taxon>
        <taxon>Streptophyta</taxon>
        <taxon>Embryophyta</taxon>
        <taxon>Tracheophyta</taxon>
        <taxon>Spermatophyta</taxon>
        <taxon>Magnoliopsida</taxon>
        <taxon>Magnoliidae</taxon>
        <taxon>Laurales</taxon>
        <taxon>Lauraceae</taxon>
        <taxon>Persea</taxon>
    </lineage>
</organism>
<sequence length="626" mass="70793">MLQMLQDCKNIRQFKQTHLQILIHGLQDDRFLLRKLIDLSSTIDSLNYALRIFENAQFPNVFIYNTLIKCFNQSNCRKDALLTFNRMKQSAISPNNFTFTFLLKSFDSVESFEEGSAIHAQIVKFGYGLNVFVQNTLLDFYSRCGRELDLARRVFEEMPQRDVVSWNSMISAYLSRGDMVSAIQVFELMPERNVVSWNSIVAGLSKGGDMDKARSVFDRMPIRNTVSWNAMIAGYVKCSDVATARSFFDQMPEKDVVSWTAVISGYTKIGDLASASSLFDQMPIKNVVSWNTMIAGYVQNHMFDRALQLFHQLLLRSELKPDVATLTSVLSACAHLGALEHGSWVESYIKKKKFKITVTLGNALIDMFAKCGDVENAKAVFSQMSKRCIITWTTMVSGLAFNGKCREALAVFDTMCRDKVEPDDVIFIAVLTACSHGGLVEEGLHIYDRMLREFSIEPRIEHYGCMVDLLGRAGKLEEAIGFIKSMPMEPNAIIWATLLGSCKSYKNEDLVEFVTGKILDLEPSNPAYRVLISNSNALVGRWGDVMSARMVMKEEGMEKVPGCSSIQVGSGVHEFLVKDTRHEKRKEIYEALCGLTQQLREVGYVPFRSRIGTLHEKQVEYELRGH</sequence>
<dbReference type="Proteomes" id="UP001234297">
    <property type="component" value="Chromosome 4"/>
</dbReference>